<dbReference type="AlphaFoldDB" id="A0A2Z4Y5I1"/>
<dbReference type="Proteomes" id="UP000262583">
    <property type="component" value="Chromosome"/>
</dbReference>
<organism evidence="1 2">
    <name type="scientific">Sumerlaea chitinivorans</name>
    <dbReference type="NCBI Taxonomy" id="2250252"/>
    <lineage>
        <taxon>Bacteria</taxon>
        <taxon>Candidatus Sumerlaeota</taxon>
        <taxon>Candidatus Sumerlaeia</taxon>
        <taxon>Candidatus Sumerlaeales</taxon>
        <taxon>Candidatus Sumerlaeaceae</taxon>
        <taxon>Candidatus Sumerlaea</taxon>
    </lineage>
</organism>
<evidence type="ECO:0008006" key="3">
    <source>
        <dbReference type="Google" id="ProtNLM"/>
    </source>
</evidence>
<sequence>MKLRLAIFSILFVGFWIAALSIEPIALRFSYLQVENYASIVRRAIAAKDYRRAEQVLRRRIDKVFYDFDAHYLLAETYAAQGLYKEAAETIRTVLSKVPAARANPVRSIGYDEPKTYYLLARYLWLAGQYLDAGEISRAALDAGHPLVQGEMTTYLSGKVENPSAAEAIAKLAMKLKAPEAFAQAFRVLKSGGEEASAYRLLAEWMDRVRKMPVGADMVLRAARSLDPQNPSLVLAQFIWLNKYGGDAGTSESKALLESLRSSPGIQEIGTGAFRVTEGQRITPTTLVLGRNGRATAKLATSVFRPKRLTFVASGTWAIGLYPIVLVRCNGKEVQRLYVDNPDGRVYDLELWPQGAPKQIELEFEFTNDAFEPYTRADRNVQIKHLFLY</sequence>
<dbReference type="SUPFAM" id="SSF48452">
    <property type="entry name" value="TPR-like"/>
    <property type="match status" value="1"/>
</dbReference>
<accession>A0A2Z4Y5I1</accession>
<proteinExistence type="predicted"/>
<dbReference type="EMBL" id="CP030759">
    <property type="protein sequence ID" value="AXA36206.1"/>
    <property type="molecule type" value="Genomic_DNA"/>
</dbReference>
<evidence type="ECO:0000313" key="1">
    <source>
        <dbReference type="EMBL" id="AXA36206.1"/>
    </source>
</evidence>
<name>A0A2Z4Y5I1_SUMC1</name>
<dbReference type="KEGG" id="schv:BRCON_1429"/>
<evidence type="ECO:0000313" key="2">
    <source>
        <dbReference type="Proteomes" id="UP000262583"/>
    </source>
</evidence>
<protein>
    <recommendedName>
        <fullName evidence="3">Tetratricopeptide repeat protein</fullName>
    </recommendedName>
</protein>
<gene>
    <name evidence="1" type="ORF">BRCON_1429</name>
</gene>
<dbReference type="Gene3D" id="1.25.40.10">
    <property type="entry name" value="Tetratricopeptide repeat domain"/>
    <property type="match status" value="1"/>
</dbReference>
<reference evidence="1 2" key="1">
    <citation type="submission" date="2018-05" db="EMBL/GenBank/DDBJ databases">
        <title>A metagenomic window into the 2 km-deep terrestrial subsurface aquifer revealed taxonomically and functionally diverse microbial community comprising novel uncultured bacterial lineages.</title>
        <authorList>
            <person name="Kadnikov V.V."/>
            <person name="Mardanov A.V."/>
            <person name="Beletsky A.V."/>
            <person name="Banks D."/>
            <person name="Pimenov N.V."/>
            <person name="Frank Y.A."/>
            <person name="Karnachuk O.V."/>
            <person name="Ravin N.V."/>
        </authorList>
    </citation>
    <scope>NUCLEOTIDE SEQUENCE [LARGE SCALE GENOMIC DNA]</scope>
    <source>
        <strain evidence="1">BY</strain>
    </source>
</reference>
<dbReference type="Pfam" id="PF14559">
    <property type="entry name" value="TPR_19"/>
    <property type="match status" value="1"/>
</dbReference>
<dbReference type="InterPro" id="IPR011990">
    <property type="entry name" value="TPR-like_helical_dom_sf"/>
</dbReference>